<feature type="non-terminal residue" evidence="2">
    <location>
        <position position="245"/>
    </location>
</feature>
<feature type="chain" id="PRO_5040213556" evidence="1">
    <location>
        <begin position="26"/>
        <end position="245"/>
    </location>
</feature>
<protein>
    <submittedName>
        <fullName evidence="2">13821_t:CDS:1</fullName>
    </submittedName>
</protein>
<reference evidence="2" key="1">
    <citation type="submission" date="2021-06" db="EMBL/GenBank/DDBJ databases">
        <authorList>
            <person name="Kallberg Y."/>
            <person name="Tangrot J."/>
            <person name="Rosling A."/>
        </authorList>
    </citation>
    <scope>NUCLEOTIDE SEQUENCE</scope>
    <source>
        <strain evidence="2">IN212</strain>
    </source>
</reference>
<evidence type="ECO:0000313" key="3">
    <source>
        <dbReference type="Proteomes" id="UP000789396"/>
    </source>
</evidence>
<dbReference type="AlphaFoldDB" id="A0A9N9N632"/>
<dbReference type="EMBL" id="CAJVPZ010021220">
    <property type="protein sequence ID" value="CAG8705321.1"/>
    <property type="molecule type" value="Genomic_DNA"/>
</dbReference>
<proteinExistence type="predicted"/>
<evidence type="ECO:0000313" key="2">
    <source>
        <dbReference type="EMBL" id="CAG8705321.1"/>
    </source>
</evidence>
<keyword evidence="1" id="KW-0732">Signal</keyword>
<feature type="signal peptide" evidence="1">
    <location>
        <begin position="1"/>
        <end position="25"/>
    </location>
</feature>
<sequence>MKPVRIVDIFVIVCAVLFIVEQVNSCEKDCQNGISKAFADNWADEVKPIYGDFQNNTLDHLFYGISSEKVSDNSTLEKDLTTDVRNSVSDQIESITKTFISGMAGIIKNAIFNEEPKMKGDCNNTVTQPPLGVNWTREDCVKMDRICGNPPSICHFLDLNKDKCFSDLKANVENSTKAGGDYINQIKKTVTDVVSKYSLTTTGSDYFMGKVLKNVQNTLNGLNGLGGLNAKFKTDFCSNNCTQFD</sequence>
<accession>A0A9N9N632</accession>
<comment type="caution">
    <text evidence="2">The sequence shown here is derived from an EMBL/GenBank/DDBJ whole genome shotgun (WGS) entry which is preliminary data.</text>
</comment>
<dbReference type="Proteomes" id="UP000789396">
    <property type="component" value="Unassembled WGS sequence"/>
</dbReference>
<organism evidence="2 3">
    <name type="scientific">Racocetra fulgida</name>
    <dbReference type="NCBI Taxonomy" id="60492"/>
    <lineage>
        <taxon>Eukaryota</taxon>
        <taxon>Fungi</taxon>
        <taxon>Fungi incertae sedis</taxon>
        <taxon>Mucoromycota</taxon>
        <taxon>Glomeromycotina</taxon>
        <taxon>Glomeromycetes</taxon>
        <taxon>Diversisporales</taxon>
        <taxon>Gigasporaceae</taxon>
        <taxon>Racocetra</taxon>
    </lineage>
</organism>
<name>A0A9N9N632_9GLOM</name>
<feature type="non-terminal residue" evidence="2">
    <location>
        <position position="1"/>
    </location>
</feature>
<keyword evidence="3" id="KW-1185">Reference proteome</keyword>
<evidence type="ECO:0000256" key="1">
    <source>
        <dbReference type="SAM" id="SignalP"/>
    </source>
</evidence>
<gene>
    <name evidence="2" type="ORF">RFULGI_LOCUS10585</name>
</gene>
<dbReference type="OrthoDB" id="2324139at2759"/>